<evidence type="ECO:0000313" key="1">
    <source>
        <dbReference type="EMBL" id="CUV08250.1"/>
    </source>
</evidence>
<dbReference type="SUPFAM" id="SSF101908">
    <property type="entry name" value="Putative isomerase YbhE"/>
    <property type="match status" value="1"/>
</dbReference>
<evidence type="ECO:0008006" key="2">
    <source>
        <dbReference type="Google" id="ProtNLM"/>
    </source>
</evidence>
<organism evidence="1">
    <name type="scientific">hydrothermal vent metagenome</name>
    <dbReference type="NCBI Taxonomy" id="652676"/>
    <lineage>
        <taxon>unclassified sequences</taxon>
        <taxon>metagenomes</taxon>
        <taxon>ecological metagenomes</taxon>
    </lineage>
</organism>
<dbReference type="InterPro" id="IPR008557">
    <property type="entry name" value="PhoX"/>
</dbReference>
<proteinExistence type="predicted"/>
<dbReference type="Pfam" id="PF05787">
    <property type="entry name" value="PhoX"/>
    <property type="match status" value="1"/>
</dbReference>
<gene>
    <name evidence="1" type="ORF">MGWOODY_Mmi97</name>
</gene>
<dbReference type="EMBL" id="FAXC01000037">
    <property type="protein sequence ID" value="CUV08250.1"/>
    <property type="molecule type" value="Genomic_DNA"/>
</dbReference>
<dbReference type="PANTHER" id="PTHR35399:SF4">
    <property type="entry name" value="MEMBRANE PROTEIN"/>
    <property type="match status" value="1"/>
</dbReference>
<sequence length="461" mass="50809">MVNRRHFLKQFGAFSLAFSGFGQVLGKAVNLNDLLEQANSEGYGPLQKDPNGILDLPKGFSYTIFSEYGEKMDDGLLVPAAHDGMAVFNGSNGNLIIIRNHELRGEAHLEGGPFGPNLELLSKVDKNLIYDTGQNGVPGQGGTTTIIYDPRRQQVVRQFLSLAGTTINCSGGPTPWKSWISCEETDMQAGKDWKKDHGYNFEVPVTENPGLTKPVPIKGMGRFTHEAIAIDPRSGIAYQTEDEGNSLIYRFKPTVKGALHKGGVLQAMAFKSSSSMDTRNWKETTVLKKELYDIEWITLQDTDSPENDLRFRGHEAGAAIFARGEGMWYNNGKVYFTCTSGGKKKLGQLYVYHLSPFEGQSKEKERPGKLELYLESQDSDVMDMCDNLTVAPWGDLIICEDGRGTDYLLGVKPDGIPYKLARNALNSKEFAGSVFSPDGSILFVNIQLPGLTLAITGPWRS</sequence>
<protein>
    <recommendedName>
        <fullName evidence="2">Phosphatase</fullName>
    </recommendedName>
</protein>
<dbReference type="PANTHER" id="PTHR35399">
    <property type="entry name" value="SLR8030 PROTEIN"/>
    <property type="match status" value="1"/>
</dbReference>
<accession>A0A160VCV5</accession>
<reference evidence="1" key="1">
    <citation type="submission" date="2015-10" db="EMBL/GenBank/DDBJ databases">
        <authorList>
            <person name="Gilbert D.G."/>
        </authorList>
    </citation>
    <scope>NUCLEOTIDE SEQUENCE</scope>
</reference>
<dbReference type="AlphaFoldDB" id="A0A160VCV5"/>
<name>A0A160VCV5_9ZZZZ</name>